<keyword evidence="2" id="KW-0472">Membrane</keyword>
<protein>
    <submittedName>
        <fullName evidence="3">Uncharacterized protein</fullName>
    </submittedName>
</protein>
<reference evidence="3" key="1">
    <citation type="journal article" date="2013" name="Nat. Commun.">
        <title>Whole-genome sequencing of Oryza brachyantha reveals mechanisms underlying Oryza genome evolution.</title>
        <authorList>
            <person name="Chen J."/>
            <person name="Huang Q."/>
            <person name="Gao D."/>
            <person name="Wang J."/>
            <person name="Lang Y."/>
            <person name="Liu T."/>
            <person name="Li B."/>
            <person name="Bai Z."/>
            <person name="Luis Goicoechea J."/>
            <person name="Liang C."/>
            <person name="Chen C."/>
            <person name="Zhang W."/>
            <person name="Sun S."/>
            <person name="Liao Y."/>
            <person name="Zhang X."/>
            <person name="Yang L."/>
            <person name="Song C."/>
            <person name="Wang M."/>
            <person name="Shi J."/>
            <person name="Liu G."/>
            <person name="Liu J."/>
            <person name="Zhou H."/>
            <person name="Zhou W."/>
            <person name="Yu Q."/>
            <person name="An N."/>
            <person name="Chen Y."/>
            <person name="Cai Q."/>
            <person name="Wang B."/>
            <person name="Liu B."/>
            <person name="Min J."/>
            <person name="Huang Y."/>
            <person name="Wu H."/>
            <person name="Li Z."/>
            <person name="Zhang Y."/>
            <person name="Yin Y."/>
            <person name="Song W."/>
            <person name="Jiang J."/>
            <person name="Jackson S.A."/>
            <person name="Wing R.A."/>
            <person name="Wang J."/>
            <person name="Chen M."/>
        </authorList>
    </citation>
    <scope>NUCLEOTIDE SEQUENCE [LARGE SCALE GENOMIC DNA]</scope>
    <source>
        <strain evidence="3">cv. IRGC 101232</strain>
    </source>
</reference>
<feature type="compositionally biased region" description="Basic and acidic residues" evidence="1">
    <location>
        <begin position="139"/>
        <end position="149"/>
    </location>
</feature>
<keyword evidence="2" id="KW-1133">Transmembrane helix</keyword>
<feature type="compositionally biased region" description="Basic and acidic residues" evidence="1">
    <location>
        <begin position="165"/>
        <end position="176"/>
    </location>
</feature>
<dbReference type="AlphaFoldDB" id="J3L834"/>
<proteinExistence type="predicted"/>
<evidence type="ECO:0000256" key="1">
    <source>
        <dbReference type="SAM" id="MobiDB-lite"/>
    </source>
</evidence>
<feature type="transmembrane region" description="Helical" evidence="2">
    <location>
        <begin position="50"/>
        <end position="71"/>
    </location>
</feature>
<sequence length="222" mass="25207">MSNAIDFGQHFVPNMRHCGTRNTYIYVQINVYTRNTFTKDTNTCRDLSRAVVSLCLCLRVAIVAVIVVVFVRGGAHEEVAEVDGGEQGERPVHAVQPRLVQVVGQPPRRPPHRVHQRRAQVRPRGDEQRRHRRRRAAQRRRELPVEQRRVPRQVQRLLRAGQRQLRAEPERRHRYDGYGGGGADPPPLDERGDGHAGDVEGVAEPDAAERGDDELAVPERRG</sequence>
<feature type="compositionally biased region" description="Low complexity" evidence="1">
    <location>
        <begin position="152"/>
        <end position="164"/>
    </location>
</feature>
<reference evidence="3" key="2">
    <citation type="submission" date="2013-04" db="UniProtKB">
        <authorList>
            <consortium name="EnsemblPlants"/>
        </authorList>
    </citation>
    <scope>IDENTIFICATION</scope>
</reference>
<dbReference type="EnsemblPlants" id="OB01G53900.1">
    <property type="protein sequence ID" value="OB01G53900.1"/>
    <property type="gene ID" value="OB01G53900"/>
</dbReference>
<name>J3L834_ORYBR</name>
<dbReference type="HOGENOM" id="CLU_1247040_0_0_1"/>
<organism evidence="3">
    <name type="scientific">Oryza brachyantha</name>
    <name type="common">malo sina</name>
    <dbReference type="NCBI Taxonomy" id="4533"/>
    <lineage>
        <taxon>Eukaryota</taxon>
        <taxon>Viridiplantae</taxon>
        <taxon>Streptophyta</taxon>
        <taxon>Embryophyta</taxon>
        <taxon>Tracheophyta</taxon>
        <taxon>Spermatophyta</taxon>
        <taxon>Magnoliopsida</taxon>
        <taxon>Liliopsida</taxon>
        <taxon>Poales</taxon>
        <taxon>Poaceae</taxon>
        <taxon>BOP clade</taxon>
        <taxon>Oryzoideae</taxon>
        <taxon>Oryzeae</taxon>
        <taxon>Oryzinae</taxon>
        <taxon>Oryza</taxon>
    </lineage>
</organism>
<feature type="compositionally biased region" description="Basic residues" evidence="1">
    <location>
        <begin position="109"/>
        <end position="121"/>
    </location>
</feature>
<evidence type="ECO:0000313" key="3">
    <source>
        <dbReference type="EnsemblPlants" id="OB01G53900.1"/>
    </source>
</evidence>
<keyword evidence="2" id="KW-0812">Transmembrane</keyword>
<feature type="compositionally biased region" description="Basic and acidic residues" evidence="1">
    <location>
        <begin position="188"/>
        <end position="198"/>
    </location>
</feature>
<evidence type="ECO:0000256" key="2">
    <source>
        <dbReference type="SAM" id="Phobius"/>
    </source>
</evidence>
<accession>J3L834</accession>
<evidence type="ECO:0000313" key="4">
    <source>
        <dbReference type="Proteomes" id="UP000006038"/>
    </source>
</evidence>
<keyword evidence="4" id="KW-1185">Reference proteome</keyword>
<dbReference type="Gramene" id="OB01G53900.1">
    <property type="protein sequence ID" value="OB01G53900.1"/>
    <property type="gene ID" value="OB01G53900"/>
</dbReference>
<feature type="region of interest" description="Disordered" evidence="1">
    <location>
        <begin position="102"/>
        <end position="222"/>
    </location>
</feature>
<dbReference type="Proteomes" id="UP000006038">
    <property type="component" value="Chromosome 1"/>
</dbReference>